<dbReference type="AlphaFoldDB" id="A0A2M7G023"/>
<feature type="region of interest" description="Disordered" evidence="1">
    <location>
        <begin position="142"/>
        <end position="200"/>
    </location>
</feature>
<protein>
    <submittedName>
        <fullName evidence="2">Uncharacterized protein</fullName>
    </submittedName>
</protein>
<feature type="compositionally biased region" description="Polar residues" evidence="1">
    <location>
        <begin position="147"/>
        <end position="158"/>
    </location>
</feature>
<feature type="compositionally biased region" description="Polar residues" evidence="1">
    <location>
        <begin position="169"/>
        <end position="182"/>
    </location>
</feature>
<accession>A0A2M7G023</accession>
<sequence length="368" mass="42073">MNRFLSIAKGSIPYIKELRPYAGSLSACVAMQQLDYWFDKMPDGFYKFVDTCEHRLYKPGQSWCEELGMSRDEWRSAWAHIGVTYTSKKNLEKAENSFINADGKEVFYCVVQDRISKVSYYYRNHKLLDKVFDEILRGPTPAAVGENPSTDWENSQQGAGKIPAAVGENPSTDVQKPQSYTEDYSEDYQKNTSEDYSEEEFKTPYIPQGELSAEEKFFSDSVEVSKPESPLPKQPALKDLPKSSGSTDAPGAFAPLPKHDPEGFREFWAQHPRKVGRQNAVRAWDKIKPNPETKGQIMHSLGWNKANNPQWTKDGGQFIPHPATWLNGLRWTDEQTIIAPEQQSRPMTTTEKNIKFLREYRQKHGLEA</sequence>
<dbReference type="Proteomes" id="UP000231019">
    <property type="component" value="Unassembled WGS sequence"/>
</dbReference>
<evidence type="ECO:0000256" key="1">
    <source>
        <dbReference type="SAM" id="MobiDB-lite"/>
    </source>
</evidence>
<evidence type="ECO:0000313" key="2">
    <source>
        <dbReference type="EMBL" id="PIW14967.1"/>
    </source>
</evidence>
<dbReference type="EMBL" id="PFFQ01000054">
    <property type="protein sequence ID" value="PIW14967.1"/>
    <property type="molecule type" value="Genomic_DNA"/>
</dbReference>
<name>A0A2M7G023_9BACT</name>
<reference evidence="2 3" key="1">
    <citation type="submission" date="2017-09" db="EMBL/GenBank/DDBJ databases">
        <title>Depth-based differentiation of microbial function through sediment-hosted aquifers and enrichment of novel symbionts in the deep terrestrial subsurface.</title>
        <authorList>
            <person name="Probst A.J."/>
            <person name="Ladd B."/>
            <person name="Jarett J.K."/>
            <person name="Geller-Mcgrath D.E."/>
            <person name="Sieber C.M."/>
            <person name="Emerson J.B."/>
            <person name="Anantharaman K."/>
            <person name="Thomas B.C."/>
            <person name="Malmstrom R."/>
            <person name="Stieglmeier M."/>
            <person name="Klingl A."/>
            <person name="Woyke T."/>
            <person name="Ryan C.M."/>
            <person name="Banfield J.F."/>
        </authorList>
    </citation>
    <scope>NUCLEOTIDE SEQUENCE [LARGE SCALE GENOMIC DNA]</scope>
    <source>
        <strain evidence="2">CG17_big_fil_post_rev_8_21_14_2_50_48_46</strain>
    </source>
</reference>
<evidence type="ECO:0000313" key="3">
    <source>
        <dbReference type="Proteomes" id="UP000231019"/>
    </source>
</evidence>
<gene>
    <name evidence="2" type="ORF">COW36_18740</name>
</gene>
<comment type="caution">
    <text evidence="2">The sequence shown here is derived from an EMBL/GenBank/DDBJ whole genome shotgun (WGS) entry which is preliminary data.</text>
</comment>
<organism evidence="2 3">
    <name type="scientific">bacterium (Candidatus Blackallbacteria) CG17_big_fil_post_rev_8_21_14_2_50_48_46</name>
    <dbReference type="NCBI Taxonomy" id="2014261"/>
    <lineage>
        <taxon>Bacteria</taxon>
        <taxon>Candidatus Blackallbacteria</taxon>
    </lineage>
</organism>
<feature type="region of interest" description="Disordered" evidence="1">
    <location>
        <begin position="219"/>
        <end position="261"/>
    </location>
</feature>
<proteinExistence type="predicted"/>